<feature type="domain" description="HTH tetR-type" evidence="5">
    <location>
        <begin position="8"/>
        <end position="69"/>
    </location>
</feature>
<evidence type="ECO:0000256" key="1">
    <source>
        <dbReference type="ARBA" id="ARBA00023015"/>
    </source>
</evidence>
<accession>A0A9D1DMZ9</accession>
<dbReference type="GO" id="GO:0000976">
    <property type="term" value="F:transcription cis-regulatory region binding"/>
    <property type="evidence" value="ECO:0007669"/>
    <property type="project" value="TreeGrafter"/>
</dbReference>
<dbReference type="AlphaFoldDB" id="A0A9D1DMZ9"/>
<evidence type="ECO:0000256" key="3">
    <source>
        <dbReference type="ARBA" id="ARBA00023163"/>
    </source>
</evidence>
<dbReference type="InterPro" id="IPR050109">
    <property type="entry name" value="HTH-type_TetR-like_transc_reg"/>
</dbReference>
<keyword evidence="2 4" id="KW-0238">DNA-binding</keyword>
<sequence length="211" mass="23894">MSRNKYPEQTVERILDAARRLFLEKGYEATTIQDIVDELGGLTKGAVYHHFKSKADIMNALGDRLFLERDPFLAVAGRKDLNGLEKLREVIRLHEADAEQQQLGREALPMLKNPRVLAEMLETNRRELTPRFLRLIEEGQRDGSISTGYAPELAELIPLLTSLWLAPTVYPATPEGMLRKFRLIGEALAALGLPLVDEEVMRLAEDYVARL</sequence>
<dbReference type="Pfam" id="PF00440">
    <property type="entry name" value="TetR_N"/>
    <property type="match status" value="1"/>
</dbReference>
<evidence type="ECO:0000256" key="4">
    <source>
        <dbReference type="PROSITE-ProRule" id="PRU00335"/>
    </source>
</evidence>
<dbReference type="PROSITE" id="PS50977">
    <property type="entry name" value="HTH_TETR_2"/>
    <property type="match status" value="1"/>
</dbReference>
<dbReference type="GO" id="GO:0003700">
    <property type="term" value="F:DNA-binding transcription factor activity"/>
    <property type="evidence" value="ECO:0007669"/>
    <property type="project" value="TreeGrafter"/>
</dbReference>
<dbReference type="InterPro" id="IPR001647">
    <property type="entry name" value="HTH_TetR"/>
</dbReference>
<dbReference type="Proteomes" id="UP000824238">
    <property type="component" value="Unassembled WGS sequence"/>
</dbReference>
<evidence type="ECO:0000313" key="7">
    <source>
        <dbReference type="Proteomes" id="UP000824238"/>
    </source>
</evidence>
<evidence type="ECO:0000259" key="5">
    <source>
        <dbReference type="PROSITE" id="PS50977"/>
    </source>
</evidence>
<comment type="caution">
    <text evidence="6">The sequence shown here is derived from an EMBL/GenBank/DDBJ whole genome shotgun (WGS) entry which is preliminary data.</text>
</comment>
<evidence type="ECO:0000313" key="6">
    <source>
        <dbReference type="EMBL" id="HIR55816.1"/>
    </source>
</evidence>
<dbReference type="PANTHER" id="PTHR30055:SF234">
    <property type="entry name" value="HTH-TYPE TRANSCRIPTIONAL REGULATOR BETI"/>
    <property type="match status" value="1"/>
</dbReference>
<reference evidence="6" key="1">
    <citation type="submission" date="2020-10" db="EMBL/GenBank/DDBJ databases">
        <authorList>
            <person name="Gilroy R."/>
        </authorList>
    </citation>
    <scope>NUCLEOTIDE SEQUENCE</scope>
    <source>
        <strain evidence="6">ChiGjej3B3-7149</strain>
    </source>
</reference>
<dbReference type="EMBL" id="DVHH01000229">
    <property type="protein sequence ID" value="HIR55816.1"/>
    <property type="molecule type" value="Genomic_DNA"/>
</dbReference>
<gene>
    <name evidence="6" type="ORF">IAD36_09515</name>
</gene>
<dbReference type="InterPro" id="IPR009057">
    <property type="entry name" value="Homeodomain-like_sf"/>
</dbReference>
<name>A0A9D1DMZ9_9FIRM</name>
<evidence type="ECO:0000256" key="2">
    <source>
        <dbReference type="ARBA" id="ARBA00023125"/>
    </source>
</evidence>
<dbReference type="SUPFAM" id="SSF46689">
    <property type="entry name" value="Homeodomain-like"/>
    <property type="match status" value="1"/>
</dbReference>
<dbReference type="PANTHER" id="PTHR30055">
    <property type="entry name" value="HTH-TYPE TRANSCRIPTIONAL REGULATOR RUTR"/>
    <property type="match status" value="1"/>
</dbReference>
<reference evidence="6" key="2">
    <citation type="journal article" date="2021" name="PeerJ">
        <title>Extensive microbial diversity within the chicken gut microbiome revealed by metagenomics and culture.</title>
        <authorList>
            <person name="Gilroy R."/>
            <person name="Ravi A."/>
            <person name="Getino M."/>
            <person name="Pursley I."/>
            <person name="Horton D.L."/>
            <person name="Alikhan N.F."/>
            <person name="Baker D."/>
            <person name="Gharbi K."/>
            <person name="Hall N."/>
            <person name="Watson M."/>
            <person name="Adriaenssens E.M."/>
            <person name="Foster-Nyarko E."/>
            <person name="Jarju S."/>
            <person name="Secka A."/>
            <person name="Antonio M."/>
            <person name="Oren A."/>
            <person name="Chaudhuri R.R."/>
            <person name="La Ragione R."/>
            <person name="Hildebrand F."/>
            <person name="Pallen M.J."/>
        </authorList>
    </citation>
    <scope>NUCLEOTIDE SEQUENCE</scope>
    <source>
        <strain evidence="6">ChiGjej3B3-7149</strain>
    </source>
</reference>
<feature type="DNA-binding region" description="H-T-H motif" evidence="4">
    <location>
        <begin position="32"/>
        <end position="51"/>
    </location>
</feature>
<proteinExistence type="predicted"/>
<dbReference type="InterPro" id="IPR036271">
    <property type="entry name" value="Tet_transcr_reg_TetR-rel_C_sf"/>
</dbReference>
<dbReference type="Gene3D" id="1.10.357.10">
    <property type="entry name" value="Tetracycline Repressor, domain 2"/>
    <property type="match status" value="1"/>
</dbReference>
<keyword evidence="3" id="KW-0804">Transcription</keyword>
<organism evidence="6 7">
    <name type="scientific">Candidatus Scatomorpha intestinigallinarum</name>
    <dbReference type="NCBI Taxonomy" id="2840923"/>
    <lineage>
        <taxon>Bacteria</taxon>
        <taxon>Bacillati</taxon>
        <taxon>Bacillota</taxon>
        <taxon>Clostridia</taxon>
        <taxon>Eubacteriales</taxon>
        <taxon>Candidatus Scatomorpha</taxon>
    </lineage>
</organism>
<dbReference type="SUPFAM" id="SSF48498">
    <property type="entry name" value="Tetracyclin repressor-like, C-terminal domain"/>
    <property type="match status" value="1"/>
</dbReference>
<keyword evidence="1" id="KW-0805">Transcription regulation</keyword>
<protein>
    <submittedName>
        <fullName evidence="6">TetR/AcrR family transcriptional regulator</fullName>
    </submittedName>
</protein>